<dbReference type="VEuPathDB" id="FungiDB:H310_15323"/>
<sequence length="80" mass="9494">HYMSWEKHALDFGTKAPTMEKMVMRVVHTVQPVLYEHFLTMPKMTELRDKGCVFRSYPYAKYATDLKFQPSHRPLGRFGE</sequence>
<dbReference type="AlphaFoldDB" id="A0A024T7L3"/>
<dbReference type="EMBL" id="KI914294">
    <property type="protein sequence ID" value="ETV89838.1"/>
    <property type="molecule type" value="Genomic_DNA"/>
</dbReference>
<dbReference type="RefSeq" id="XP_008881530.1">
    <property type="nucleotide sequence ID" value="XM_008883308.1"/>
</dbReference>
<feature type="non-terminal residue" evidence="1">
    <location>
        <position position="1"/>
    </location>
</feature>
<protein>
    <submittedName>
        <fullName evidence="1">Uncharacterized protein</fullName>
    </submittedName>
</protein>
<organism evidence="1">
    <name type="scientific">Aphanomyces invadans</name>
    <dbReference type="NCBI Taxonomy" id="157072"/>
    <lineage>
        <taxon>Eukaryota</taxon>
        <taxon>Sar</taxon>
        <taxon>Stramenopiles</taxon>
        <taxon>Oomycota</taxon>
        <taxon>Saprolegniomycetes</taxon>
        <taxon>Saprolegniales</taxon>
        <taxon>Verrucalvaceae</taxon>
        <taxon>Aphanomyces</taxon>
    </lineage>
</organism>
<accession>A0A024T7L3</accession>
<proteinExistence type="predicted"/>
<name>A0A024T7L3_9STRA</name>
<reference evidence="1" key="1">
    <citation type="submission" date="2013-12" db="EMBL/GenBank/DDBJ databases">
        <title>The Genome Sequence of Aphanomyces invadans NJM9701.</title>
        <authorList>
            <consortium name="The Broad Institute Genomics Platform"/>
            <person name="Russ C."/>
            <person name="Tyler B."/>
            <person name="van West P."/>
            <person name="Dieguez-Uribeondo J."/>
            <person name="Young S.K."/>
            <person name="Zeng Q."/>
            <person name="Gargeya S."/>
            <person name="Fitzgerald M."/>
            <person name="Abouelleil A."/>
            <person name="Alvarado L."/>
            <person name="Chapman S.B."/>
            <person name="Gainer-Dewar J."/>
            <person name="Goldberg J."/>
            <person name="Griggs A."/>
            <person name="Gujja S."/>
            <person name="Hansen M."/>
            <person name="Howarth C."/>
            <person name="Imamovic A."/>
            <person name="Ireland A."/>
            <person name="Larimer J."/>
            <person name="McCowan C."/>
            <person name="Murphy C."/>
            <person name="Pearson M."/>
            <person name="Poon T.W."/>
            <person name="Priest M."/>
            <person name="Roberts A."/>
            <person name="Saif S."/>
            <person name="Shea T."/>
            <person name="Sykes S."/>
            <person name="Wortman J."/>
            <person name="Nusbaum C."/>
            <person name="Birren B."/>
        </authorList>
    </citation>
    <scope>NUCLEOTIDE SEQUENCE [LARGE SCALE GENOMIC DNA]</scope>
    <source>
        <strain evidence="1">NJM9701</strain>
    </source>
</reference>
<gene>
    <name evidence="1" type="ORF">H310_15323</name>
</gene>
<evidence type="ECO:0000313" key="1">
    <source>
        <dbReference type="EMBL" id="ETV89838.1"/>
    </source>
</evidence>
<dbReference type="OrthoDB" id="122710at2759"/>
<dbReference type="GeneID" id="20092373"/>